<geneLocation type="plasmid" evidence="2">
    <name>psv326-1</name>
</geneLocation>
<name>A0A7D5XKH9_FERL1</name>
<evidence type="ECO:0000313" key="2">
    <source>
        <dbReference type="Proteomes" id="UP000510821"/>
    </source>
</evidence>
<dbReference type="Proteomes" id="UP000510821">
    <property type="component" value="Plasmid pSv326-1"/>
</dbReference>
<dbReference type="EMBL" id="CP058999">
    <property type="protein sequence ID" value="QLJ53510.1"/>
    <property type="molecule type" value="Genomic_DNA"/>
</dbReference>
<protein>
    <submittedName>
        <fullName evidence="1">Uncharacterized protein</fullName>
    </submittedName>
</protein>
<reference evidence="2" key="1">
    <citation type="submission" date="2020-07" db="EMBL/GenBank/DDBJ databases">
        <title>Metabolic diversity and evolutionary history of the archaeal phylum ###Micrarchaeota### uncovered from a freshwater lake metagenome.</title>
        <authorList>
            <person name="Kadnikov V.V."/>
            <person name="Savvichev A.S."/>
            <person name="Mardanov A.V."/>
            <person name="Beletsky A.V."/>
            <person name="Chupakov A.V."/>
            <person name="Kokryatskaya N.M."/>
            <person name="Pimenov N.V."/>
            <person name="Ravin N.V."/>
        </authorList>
    </citation>
    <scope>NUCLEOTIDE SEQUENCE [LARGE SCALE GENOMIC DNA]</scope>
    <source>
        <plasmid evidence="2">psv326-1</plasmid>
    </source>
</reference>
<evidence type="ECO:0000313" key="1">
    <source>
        <dbReference type="EMBL" id="QLJ53510.1"/>
    </source>
</evidence>
<accession>A0A7D5XKH9</accession>
<gene>
    <name evidence="1" type="ORF">Sv326_1335</name>
</gene>
<dbReference type="AlphaFoldDB" id="A0A7D5XKH9"/>
<dbReference type="KEGG" id="flt:Sv326_1335"/>
<sequence>MPYCPICKTEVMQPENGRYACLRCGVSFRIYRDGVPKGSPVCLPPNCYTDRADID</sequence>
<keyword evidence="1" id="KW-0614">Plasmid</keyword>
<proteinExistence type="predicted"/>
<organism evidence="1 2">
    <name type="scientific">Fermentimicrarchaeum limneticum</name>
    <dbReference type="NCBI Taxonomy" id="2795018"/>
    <lineage>
        <taxon>Archaea</taxon>
        <taxon>Candidatus Micrarchaeota</taxon>
        <taxon>Candidatus Fermentimicrarchaeales</taxon>
        <taxon>Candidatus Fermentimicrarchaeaceae</taxon>
        <taxon>Candidatus Fermentimicrarchaeum</taxon>
    </lineage>
</organism>